<gene>
    <name evidence="2" type="ORF">DVH24_010282</name>
</gene>
<dbReference type="STRING" id="3750.A0A498JSN7"/>
<proteinExistence type="predicted"/>
<name>A0A498JSN7_MALDO</name>
<reference evidence="2 3" key="1">
    <citation type="submission" date="2018-10" db="EMBL/GenBank/DDBJ databases">
        <title>A high-quality apple genome assembly.</title>
        <authorList>
            <person name="Hu J."/>
        </authorList>
    </citation>
    <scope>NUCLEOTIDE SEQUENCE [LARGE SCALE GENOMIC DNA]</scope>
    <source>
        <strain evidence="3">cv. HFTH1</strain>
        <tissue evidence="2">Young leaf</tissue>
    </source>
</reference>
<keyword evidence="3" id="KW-1185">Reference proteome</keyword>
<evidence type="ECO:0000313" key="3">
    <source>
        <dbReference type="Proteomes" id="UP000290289"/>
    </source>
</evidence>
<organism evidence="2 3">
    <name type="scientific">Malus domestica</name>
    <name type="common">Apple</name>
    <name type="synonym">Pyrus malus</name>
    <dbReference type="NCBI Taxonomy" id="3750"/>
    <lineage>
        <taxon>Eukaryota</taxon>
        <taxon>Viridiplantae</taxon>
        <taxon>Streptophyta</taxon>
        <taxon>Embryophyta</taxon>
        <taxon>Tracheophyta</taxon>
        <taxon>Spermatophyta</taxon>
        <taxon>Magnoliopsida</taxon>
        <taxon>eudicotyledons</taxon>
        <taxon>Gunneridae</taxon>
        <taxon>Pentapetalae</taxon>
        <taxon>rosids</taxon>
        <taxon>fabids</taxon>
        <taxon>Rosales</taxon>
        <taxon>Rosaceae</taxon>
        <taxon>Amygdaloideae</taxon>
        <taxon>Maleae</taxon>
        <taxon>Malus</taxon>
    </lineage>
</organism>
<accession>A0A498JSN7</accession>
<dbReference type="Proteomes" id="UP000290289">
    <property type="component" value="Chromosome 5"/>
</dbReference>
<comment type="caution">
    <text evidence="2">The sequence shown here is derived from an EMBL/GenBank/DDBJ whole genome shotgun (WGS) entry which is preliminary data.</text>
</comment>
<sequence>MFPGFSYSAAQSLSPFLSPTSFSSHYGKFPQCQLQPKQPNKKRWRGTYEVGGGYPDEGLRVKGKNGTARQQGSPKLEPVAFVFKRREEDEEKNFIVMGNINGTPLTNFLAHISHHFDNNTWYTTSYTDDIEKSL</sequence>
<feature type="region of interest" description="Disordered" evidence="1">
    <location>
        <begin position="29"/>
        <end position="75"/>
    </location>
</feature>
<evidence type="ECO:0000256" key="1">
    <source>
        <dbReference type="SAM" id="MobiDB-lite"/>
    </source>
</evidence>
<evidence type="ECO:0000313" key="2">
    <source>
        <dbReference type="EMBL" id="RXH97957.1"/>
    </source>
</evidence>
<dbReference type="AlphaFoldDB" id="A0A498JSN7"/>
<protein>
    <submittedName>
        <fullName evidence="2">Uncharacterized protein</fullName>
    </submittedName>
</protein>
<dbReference type="EMBL" id="RDQH01000331">
    <property type="protein sequence ID" value="RXH97957.1"/>
    <property type="molecule type" value="Genomic_DNA"/>
</dbReference>